<proteinExistence type="predicted"/>
<evidence type="ECO:0000256" key="1">
    <source>
        <dbReference type="SAM" id="SignalP"/>
    </source>
</evidence>
<reference evidence="2" key="1">
    <citation type="submission" date="2020-10" db="EMBL/GenBank/DDBJ databases">
        <title>Mucilaginibacter mali sp. nov., isolated from rhizosphere soil of apple orchard.</title>
        <authorList>
            <person name="Lee J.-S."/>
            <person name="Kim H.S."/>
            <person name="Kim J.-S."/>
        </authorList>
    </citation>
    <scope>NUCLEOTIDE SEQUENCE</scope>
    <source>
        <strain evidence="2">KCTC 22746</strain>
    </source>
</reference>
<sequence length="232" mass="27301">MRTANFRTSMLFAHLVFLLAVKSSFAQQGTAFQRPYWFGKTFRDGKYVVWEGHVRYRDSIYTARGYNDARHMNVNPIRNTAKYLPDTAFWQSFNNELRRDGLTAGIPTTGHSVTHHIDPEKGLFYINNVPQSAEVSKKYVKMFMDHDAHRKRDKDPNDTIADERRDYLSNLIIVQMLKDKLVTEGETLTYRLDREEFVVNGKPQRGDIYKKYYDKFIGSLPESWPWPGWFLK</sequence>
<dbReference type="EMBL" id="JADFFL010000004">
    <property type="protein sequence ID" value="MBE9662838.1"/>
    <property type="molecule type" value="Genomic_DNA"/>
</dbReference>
<evidence type="ECO:0008006" key="4">
    <source>
        <dbReference type="Google" id="ProtNLM"/>
    </source>
</evidence>
<keyword evidence="1" id="KW-0732">Signal</keyword>
<evidence type="ECO:0000313" key="2">
    <source>
        <dbReference type="EMBL" id="MBE9662838.1"/>
    </source>
</evidence>
<keyword evidence="3" id="KW-1185">Reference proteome</keyword>
<dbReference type="Proteomes" id="UP000622475">
    <property type="component" value="Unassembled WGS sequence"/>
</dbReference>
<protein>
    <recommendedName>
        <fullName evidence="4">DKNYY family protein</fullName>
    </recommendedName>
</protein>
<dbReference type="AlphaFoldDB" id="A0A929PWH4"/>
<name>A0A929PWH4_9SPHI</name>
<comment type="caution">
    <text evidence="2">The sequence shown here is derived from an EMBL/GenBank/DDBJ whole genome shotgun (WGS) entry which is preliminary data.</text>
</comment>
<evidence type="ECO:0000313" key="3">
    <source>
        <dbReference type="Proteomes" id="UP000622475"/>
    </source>
</evidence>
<feature type="chain" id="PRO_5037356962" description="DKNYY family protein" evidence="1">
    <location>
        <begin position="27"/>
        <end position="232"/>
    </location>
</feature>
<dbReference type="RefSeq" id="WP_194112061.1">
    <property type="nucleotide sequence ID" value="NZ_JADFFL010000004.1"/>
</dbReference>
<organism evidence="2 3">
    <name type="scientific">Mucilaginibacter myungsuensis</name>
    <dbReference type="NCBI Taxonomy" id="649104"/>
    <lineage>
        <taxon>Bacteria</taxon>
        <taxon>Pseudomonadati</taxon>
        <taxon>Bacteroidota</taxon>
        <taxon>Sphingobacteriia</taxon>
        <taxon>Sphingobacteriales</taxon>
        <taxon>Sphingobacteriaceae</taxon>
        <taxon>Mucilaginibacter</taxon>
    </lineage>
</organism>
<feature type="signal peptide" evidence="1">
    <location>
        <begin position="1"/>
        <end position="26"/>
    </location>
</feature>
<accession>A0A929PWH4</accession>
<gene>
    <name evidence="2" type="ORF">IRJ16_13165</name>
</gene>